<evidence type="ECO:0000256" key="2">
    <source>
        <dbReference type="SAM" id="Phobius"/>
    </source>
</evidence>
<keyword evidence="2" id="KW-0472">Membrane</keyword>
<keyword evidence="2" id="KW-0812">Transmembrane</keyword>
<dbReference type="EMBL" id="MN739207">
    <property type="protein sequence ID" value="QHS93607.1"/>
    <property type="molecule type" value="Genomic_DNA"/>
</dbReference>
<feature type="compositionally biased region" description="Acidic residues" evidence="1">
    <location>
        <begin position="1"/>
        <end position="21"/>
    </location>
</feature>
<sequence length="108" mass="11898">MVDNDDDVTPWWLDSEEDDEPVSPPAPKSPRPSPPSSPRPRPQQFLTSKLPVQPSSPQKSMIATSDAIITGLVGYAFMGAFLAYKTSNYRQALKLCQDACDAKQEDDD</sequence>
<feature type="region of interest" description="Disordered" evidence="1">
    <location>
        <begin position="1"/>
        <end position="60"/>
    </location>
</feature>
<name>A0A6C0BMI2_9ZZZZ</name>
<accession>A0A6C0BMI2</accession>
<evidence type="ECO:0000256" key="1">
    <source>
        <dbReference type="SAM" id="MobiDB-lite"/>
    </source>
</evidence>
<keyword evidence="2" id="KW-1133">Transmembrane helix</keyword>
<dbReference type="AlphaFoldDB" id="A0A6C0BMI2"/>
<protein>
    <submittedName>
        <fullName evidence="3">Uncharacterized protein</fullName>
    </submittedName>
</protein>
<feature type="transmembrane region" description="Helical" evidence="2">
    <location>
        <begin position="61"/>
        <end position="84"/>
    </location>
</feature>
<feature type="compositionally biased region" description="Pro residues" evidence="1">
    <location>
        <begin position="22"/>
        <end position="41"/>
    </location>
</feature>
<organism evidence="3">
    <name type="scientific">viral metagenome</name>
    <dbReference type="NCBI Taxonomy" id="1070528"/>
    <lineage>
        <taxon>unclassified sequences</taxon>
        <taxon>metagenomes</taxon>
        <taxon>organismal metagenomes</taxon>
    </lineage>
</organism>
<proteinExistence type="predicted"/>
<reference evidence="3" key="1">
    <citation type="journal article" date="2020" name="Nature">
        <title>Giant virus diversity and host interactions through global metagenomics.</title>
        <authorList>
            <person name="Schulz F."/>
            <person name="Roux S."/>
            <person name="Paez-Espino D."/>
            <person name="Jungbluth S."/>
            <person name="Walsh D.A."/>
            <person name="Denef V.J."/>
            <person name="McMahon K.D."/>
            <person name="Konstantinidis K.T."/>
            <person name="Eloe-Fadrosh E.A."/>
            <person name="Kyrpides N.C."/>
            <person name="Woyke T."/>
        </authorList>
    </citation>
    <scope>NUCLEOTIDE SEQUENCE</scope>
    <source>
        <strain evidence="3">GVMAG-M-3300018080-19</strain>
    </source>
</reference>
<evidence type="ECO:0000313" key="3">
    <source>
        <dbReference type="EMBL" id="QHS93607.1"/>
    </source>
</evidence>